<gene>
    <name evidence="2" type="ORF">DAPPUDRAFT_258527</name>
</gene>
<reference evidence="2 3" key="1">
    <citation type="journal article" date="2011" name="Science">
        <title>The ecoresponsive genome of Daphnia pulex.</title>
        <authorList>
            <person name="Colbourne J.K."/>
            <person name="Pfrender M.E."/>
            <person name="Gilbert D."/>
            <person name="Thomas W.K."/>
            <person name="Tucker A."/>
            <person name="Oakley T.H."/>
            <person name="Tokishita S."/>
            <person name="Aerts A."/>
            <person name="Arnold G.J."/>
            <person name="Basu M.K."/>
            <person name="Bauer D.J."/>
            <person name="Caceres C.E."/>
            <person name="Carmel L."/>
            <person name="Casola C."/>
            <person name="Choi J.H."/>
            <person name="Detter J.C."/>
            <person name="Dong Q."/>
            <person name="Dusheyko S."/>
            <person name="Eads B.D."/>
            <person name="Frohlich T."/>
            <person name="Geiler-Samerotte K.A."/>
            <person name="Gerlach D."/>
            <person name="Hatcher P."/>
            <person name="Jogdeo S."/>
            <person name="Krijgsveld J."/>
            <person name="Kriventseva E.V."/>
            <person name="Kultz D."/>
            <person name="Laforsch C."/>
            <person name="Lindquist E."/>
            <person name="Lopez J."/>
            <person name="Manak J.R."/>
            <person name="Muller J."/>
            <person name="Pangilinan J."/>
            <person name="Patwardhan R.P."/>
            <person name="Pitluck S."/>
            <person name="Pritham E.J."/>
            <person name="Rechtsteiner A."/>
            <person name="Rho M."/>
            <person name="Rogozin I.B."/>
            <person name="Sakarya O."/>
            <person name="Salamov A."/>
            <person name="Schaack S."/>
            <person name="Shapiro H."/>
            <person name="Shiga Y."/>
            <person name="Skalitzky C."/>
            <person name="Smith Z."/>
            <person name="Souvorov A."/>
            <person name="Sung W."/>
            <person name="Tang Z."/>
            <person name="Tsuchiya D."/>
            <person name="Tu H."/>
            <person name="Vos H."/>
            <person name="Wang M."/>
            <person name="Wolf Y.I."/>
            <person name="Yamagata H."/>
            <person name="Yamada T."/>
            <person name="Ye Y."/>
            <person name="Shaw J.R."/>
            <person name="Andrews J."/>
            <person name="Crease T.J."/>
            <person name="Tang H."/>
            <person name="Lucas S.M."/>
            <person name="Robertson H.M."/>
            <person name="Bork P."/>
            <person name="Koonin E.V."/>
            <person name="Zdobnov E.M."/>
            <person name="Grigoriev I.V."/>
            <person name="Lynch M."/>
            <person name="Boore J.L."/>
        </authorList>
    </citation>
    <scope>NUCLEOTIDE SEQUENCE [LARGE SCALE GENOMIC DNA]</scope>
</reference>
<sequence length="191" mass="21244">MTEKGFEPLPPKRLVPNSRAIDHSATLSLLKLFHPFHCIKIIPSLQILREIFPFLELKGIPGSLATTTIADNSRNVAGHGHSRAGVNALIQRGKTEVRGRGRARGGIRINGGRGCGNSNCPTTTLPSNYQDEVEETDRLAWSGKDPAQYANNEENAEDGKGPCNKEDVEDRHNPKRKRHKRPNHFFKKLKP</sequence>
<protein>
    <submittedName>
        <fullName evidence="2">Uncharacterized protein</fullName>
    </submittedName>
</protein>
<name>E9HFJ6_DAPPU</name>
<accession>E9HFJ6</accession>
<evidence type="ECO:0000313" key="3">
    <source>
        <dbReference type="Proteomes" id="UP000000305"/>
    </source>
</evidence>
<dbReference type="PANTHER" id="PTHR47595">
    <property type="entry name" value="HEAT SHOCK 70 KDA PROTEIN 14"/>
    <property type="match status" value="1"/>
</dbReference>
<dbReference type="HOGENOM" id="CLU_1422800_0_0_1"/>
<feature type="compositionally biased region" description="Basic residues" evidence="1">
    <location>
        <begin position="173"/>
        <end position="191"/>
    </location>
</feature>
<dbReference type="InParanoid" id="E9HFJ6"/>
<feature type="compositionally biased region" description="Basic and acidic residues" evidence="1">
    <location>
        <begin position="157"/>
        <end position="172"/>
    </location>
</feature>
<evidence type="ECO:0000313" key="2">
    <source>
        <dbReference type="EMBL" id="EFX69444.1"/>
    </source>
</evidence>
<dbReference type="PANTHER" id="PTHR47595:SF1">
    <property type="entry name" value="MYB_SANT-LIKE DNA-BINDING DOMAIN-CONTAINING PROTEIN"/>
    <property type="match status" value="1"/>
</dbReference>
<feature type="compositionally biased region" description="Polar residues" evidence="1">
    <location>
        <begin position="118"/>
        <end position="130"/>
    </location>
</feature>
<dbReference type="Proteomes" id="UP000000305">
    <property type="component" value="Unassembled WGS sequence"/>
</dbReference>
<dbReference type="AlphaFoldDB" id="E9HFJ6"/>
<keyword evidence="3" id="KW-1185">Reference proteome</keyword>
<dbReference type="KEGG" id="dpx:DAPPUDRAFT_258527"/>
<feature type="region of interest" description="Disordered" evidence="1">
    <location>
        <begin position="142"/>
        <end position="191"/>
    </location>
</feature>
<feature type="region of interest" description="Disordered" evidence="1">
    <location>
        <begin position="97"/>
        <end position="130"/>
    </location>
</feature>
<dbReference type="EMBL" id="GL732636">
    <property type="protein sequence ID" value="EFX69444.1"/>
    <property type="molecule type" value="Genomic_DNA"/>
</dbReference>
<organism evidence="2 3">
    <name type="scientific">Daphnia pulex</name>
    <name type="common">Water flea</name>
    <dbReference type="NCBI Taxonomy" id="6669"/>
    <lineage>
        <taxon>Eukaryota</taxon>
        <taxon>Metazoa</taxon>
        <taxon>Ecdysozoa</taxon>
        <taxon>Arthropoda</taxon>
        <taxon>Crustacea</taxon>
        <taxon>Branchiopoda</taxon>
        <taxon>Diplostraca</taxon>
        <taxon>Cladocera</taxon>
        <taxon>Anomopoda</taxon>
        <taxon>Daphniidae</taxon>
        <taxon>Daphnia</taxon>
    </lineage>
</organism>
<proteinExistence type="predicted"/>
<evidence type="ECO:0000256" key="1">
    <source>
        <dbReference type="SAM" id="MobiDB-lite"/>
    </source>
</evidence>